<keyword evidence="7" id="KW-1185">Reference proteome</keyword>
<dbReference type="PANTHER" id="PTHR24305">
    <property type="entry name" value="CYTOCHROME P450"/>
    <property type="match status" value="1"/>
</dbReference>
<dbReference type="PANTHER" id="PTHR24305:SF222">
    <property type="entry name" value="CYTOCHROME P450 MONOOXYGENASE STCS"/>
    <property type="match status" value="1"/>
</dbReference>
<keyword evidence="5" id="KW-0812">Transmembrane</keyword>
<feature type="binding site" description="axial binding residue" evidence="4">
    <location>
        <position position="503"/>
    </location>
    <ligand>
        <name>heme</name>
        <dbReference type="ChEBI" id="CHEBI:30413"/>
    </ligand>
    <ligandPart>
        <name>Fe</name>
        <dbReference type="ChEBI" id="CHEBI:18248"/>
    </ligandPart>
</feature>
<dbReference type="Gene3D" id="1.10.630.10">
    <property type="entry name" value="Cytochrome P450"/>
    <property type="match status" value="1"/>
</dbReference>
<feature type="non-terminal residue" evidence="6">
    <location>
        <position position="1"/>
    </location>
</feature>
<evidence type="ECO:0000256" key="2">
    <source>
        <dbReference type="ARBA" id="ARBA00022723"/>
    </source>
</evidence>
<keyword evidence="3 4" id="KW-0408">Iron</keyword>
<name>A0A9N9VS28_9HYPO</name>
<organism evidence="6 7">
    <name type="scientific">Clonostachys rhizophaga</name>
    <dbReference type="NCBI Taxonomy" id="160324"/>
    <lineage>
        <taxon>Eukaryota</taxon>
        <taxon>Fungi</taxon>
        <taxon>Dikarya</taxon>
        <taxon>Ascomycota</taxon>
        <taxon>Pezizomycotina</taxon>
        <taxon>Sordariomycetes</taxon>
        <taxon>Hypocreomycetidae</taxon>
        <taxon>Hypocreales</taxon>
        <taxon>Bionectriaceae</taxon>
        <taxon>Clonostachys</taxon>
    </lineage>
</organism>
<keyword evidence="5" id="KW-0472">Membrane</keyword>
<comment type="caution">
    <text evidence="6">The sequence shown here is derived from an EMBL/GenBank/DDBJ whole genome shotgun (WGS) entry which is preliminary data.</text>
</comment>
<dbReference type="SUPFAM" id="SSF48264">
    <property type="entry name" value="Cytochrome P450"/>
    <property type="match status" value="1"/>
</dbReference>
<dbReference type="PRINTS" id="PR00463">
    <property type="entry name" value="EP450I"/>
</dbReference>
<accession>A0A9N9VS28</accession>
<gene>
    <name evidence="6" type="ORF">CRHIZ90672A_00010741</name>
</gene>
<dbReference type="AlphaFoldDB" id="A0A9N9VS28"/>
<evidence type="ECO:0000256" key="5">
    <source>
        <dbReference type="SAM" id="Phobius"/>
    </source>
</evidence>
<dbReference type="PRINTS" id="PR00385">
    <property type="entry name" value="P450"/>
</dbReference>
<dbReference type="InterPro" id="IPR036396">
    <property type="entry name" value="Cyt_P450_sf"/>
</dbReference>
<dbReference type="GO" id="GO:0005506">
    <property type="term" value="F:iron ion binding"/>
    <property type="evidence" value="ECO:0007669"/>
    <property type="project" value="InterPro"/>
</dbReference>
<dbReference type="Pfam" id="PF00067">
    <property type="entry name" value="p450"/>
    <property type="match status" value="1"/>
</dbReference>
<dbReference type="CDD" id="cd11051">
    <property type="entry name" value="CYP59-like"/>
    <property type="match status" value="1"/>
</dbReference>
<protein>
    <recommendedName>
        <fullName evidence="8">Cytochrome P450</fullName>
    </recommendedName>
</protein>
<evidence type="ECO:0000256" key="3">
    <source>
        <dbReference type="ARBA" id="ARBA00023004"/>
    </source>
</evidence>
<proteinExistence type="predicted"/>
<dbReference type="GO" id="GO:0020037">
    <property type="term" value="F:heme binding"/>
    <property type="evidence" value="ECO:0007669"/>
    <property type="project" value="InterPro"/>
</dbReference>
<dbReference type="Proteomes" id="UP000696573">
    <property type="component" value="Unassembled WGS sequence"/>
</dbReference>
<dbReference type="OrthoDB" id="10029320at2759"/>
<evidence type="ECO:0000313" key="6">
    <source>
        <dbReference type="EMBL" id="CAH0028492.1"/>
    </source>
</evidence>
<keyword evidence="1 4" id="KW-0349">Heme</keyword>
<evidence type="ECO:0000256" key="1">
    <source>
        <dbReference type="ARBA" id="ARBA00022617"/>
    </source>
</evidence>
<dbReference type="GO" id="GO:0016705">
    <property type="term" value="F:oxidoreductase activity, acting on paired donors, with incorporation or reduction of molecular oxygen"/>
    <property type="evidence" value="ECO:0007669"/>
    <property type="project" value="InterPro"/>
</dbReference>
<evidence type="ECO:0000256" key="4">
    <source>
        <dbReference type="PIRSR" id="PIRSR602401-1"/>
    </source>
</evidence>
<evidence type="ECO:0000313" key="7">
    <source>
        <dbReference type="Proteomes" id="UP000696573"/>
    </source>
</evidence>
<comment type="cofactor">
    <cofactor evidence="4">
        <name>heme</name>
        <dbReference type="ChEBI" id="CHEBI:30413"/>
    </cofactor>
</comment>
<dbReference type="InterPro" id="IPR050121">
    <property type="entry name" value="Cytochrome_P450_monoxygenase"/>
</dbReference>
<dbReference type="InterPro" id="IPR002401">
    <property type="entry name" value="Cyt_P450_E_grp-I"/>
</dbReference>
<evidence type="ECO:0008006" key="8">
    <source>
        <dbReference type="Google" id="ProtNLM"/>
    </source>
</evidence>
<dbReference type="InterPro" id="IPR001128">
    <property type="entry name" value="Cyt_P450"/>
</dbReference>
<dbReference type="EMBL" id="CABFNQ020000732">
    <property type="protein sequence ID" value="CAH0028492.1"/>
    <property type="molecule type" value="Genomic_DNA"/>
</dbReference>
<dbReference type="GO" id="GO:0004497">
    <property type="term" value="F:monooxygenase activity"/>
    <property type="evidence" value="ECO:0007669"/>
    <property type="project" value="InterPro"/>
</dbReference>
<keyword evidence="2 4" id="KW-0479">Metal-binding</keyword>
<reference evidence="6" key="1">
    <citation type="submission" date="2021-10" db="EMBL/GenBank/DDBJ databases">
        <authorList>
            <person name="Piombo E."/>
        </authorList>
    </citation>
    <scope>NUCLEOTIDE SEQUENCE</scope>
</reference>
<sequence>MVSDMAWFSTLLLTGGLSAVVIFFVKLSAARQLIWKLQRAGLVSLSIPRMGDFFPRPIIGVANPHQQPMPDVKLLMGHLLTIKTMSELFPSNTVMHSVFWEISKQFPDGFFYIDLWPFARTTLVITTPSGAAQVEAFDLAVPDSIVHPIETITGGPSILTMRIGPQWKRQRRALSSGFSASSMMALAPAVAEEVAVFRRLLLDRCSVGVSDVFQLEDLTLRLTFDVIGVVTFGTKLYCQTTNNELARAMRRQIEWTTFTAMNPLQRYLSLRPLVHWINGRRMDKYIAAEIEKRFEECFNTQVDKNQDTQRYPSTISLLLDDMVQQEEGVKTLHTHKESLKKTMTAQLRAYLFGGHDTTSSTLLYCYYLLSAHPNVLEKVMAEHDNVFGAGTASRERDSICENPNRLNQLPYTLAVIKEVLRIFPPAASMREGRPGAEVIDEQGRVYPTEGCNVWSLTLAIHHNPKYWVDPEDFSPERWLVGPEDPLYPVKGAWIPFQHGPKNCLGQPLAILELKICLVMTLREFCITPAYEEWDVRHPRRGIKTINGNRAYQAEKGGGGAHPADGLPVRVTLRERRKHNEGR</sequence>
<keyword evidence="5" id="KW-1133">Transmembrane helix</keyword>
<feature type="transmembrane region" description="Helical" evidence="5">
    <location>
        <begin position="6"/>
        <end position="29"/>
    </location>
</feature>